<proteinExistence type="predicted"/>
<feature type="region of interest" description="Disordered" evidence="1">
    <location>
        <begin position="1"/>
        <end position="52"/>
    </location>
</feature>
<name>A0AAW0D5S7_9AGAR</name>
<accession>A0AAW0D5S7</accession>
<keyword evidence="3" id="KW-1185">Reference proteome</keyword>
<feature type="compositionally biased region" description="Basic and acidic residues" evidence="1">
    <location>
        <begin position="172"/>
        <end position="202"/>
    </location>
</feature>
<evidence type="ECO:0000313" key="2">
    <source>
        <dbReference type="EMBL" id="KAK7046377.1"/>
    </source>
</evidence>
<gene>
    <name evidence="2" type="ORF">R3P38DRAFT_69583</name>
</gene>
<organism evidence="2 3">
    <name type="scientific">Favolaschia claudopus</name>
    <dbReference type="NCBI Taxonomy" id="2862362"/>
    <lineage>
        <taxon>Eukaryota</taxon>
        <taxon>Fungi</taxon>
        <taxon>Dikarya</taxon>
        <taxon>Basidiomycota</taxon>
        <taxon>Agaricomycotina</taxon>
        <taxon>Agaricomycetes</taxon>
        <taxon>Agaricomycetidae</taxon>
        <taxon>Agaricales</taxon>
        <taxon>Marasmiineae</taxon>
        <taxon>Mycenaceae</taxon>
        <taxon>Favolaschia</taxon>
    </lineage>
</organism>
<protein>
    <submittedName>
        <fullName evidence="2">Uncharacterized protein</fullName>
    </submittedName>
</protein>
<feature type="region of interest" description="Disordered" evidence="1">
    <location>
        <begin position="149"/>
        <end position="202"/>
    </location>
</feature>
<sequence>MGGRWIPSDGARTYGSTSRLKPKLSSWMSRPHHTTPRSGSARRQAKVEEPREEYPSYETRVEACFVEAGGDVRWWWREGSLWSREGRGGEEKTCLLCGGGPSIVSIEGRSALTKLRPLEVTRRLGASGTRHSHERIQCTLVEALPSRNSGIGRSSKYTEGEEYSDATNQEDWLCRGERGDDMELHATRGGRREREASFRDGDGWFRREEAAAEW</sequence>
<dbReference type="EMBL" id="JAWWNJ010000010">
    <property type="protein sequence ID" value="KAK7046377.1"/>
    <property type="molecule type" value="Genomic_DNA"/>
</dbReference>
<reference evidence="2 3" key="1">
    <citation type="journal article" date="2024" name="J Genomics">
        <title>Draft genome sequencing and assembly of Favolaschia claudopus CIRM-BRFM 2984 isolated from oak limbs.</title>
        <authorList>
            <person name="Navarro D."/>
            <person name="Drula E."/>
            <person name="Chaduli D."/>
            <person name="Cazenave R."/>
            <person name="Ahrendt S."/>
            <person name="Wang J."/>
            <person name="Lipzen A."/>
            <person name="Daum C."/>
            <person name="Barry K."/>
            <person name="Grigoriev I.V."/>
            <person name="Favel A."/>
            <person name="Rosso M.N."/>
            <person name="Martin F."/>
        </authorList>
    </citation>
    <scope>NUCLEOTIDE SEQUENCE [LARGE SCALE GENOMIC DNA]</scope>
    <source>
        <strain evidence="2 3">CIRM-BRFM 2984</strain>
    </source>
</reference>
<dbReference type="AlphaFoldDB" id="A0AAW0D5S7"/>
<evidence type="ECO:0000313" key="3">
    <source>
        <dbReference type="Proteomes" id="UP001362999"/>
    </source>
</evidence>
<comment type="caution">
    <text evidence="2">The sequence shown here is derived from an EMBL/GenBank/DDBJ whole genome shotgun (WGS) entry which is preliminary data.</text>
</comment>
<dbReference type="Proteomes" id="UP001362999">
    <property type="component" value="Unassembled WGS sequence"/>
</dbReference>
<evidence type="ECO:0000256" key="1">
    <source>
        <dbReference type="SAM" id="MobiDB-lite"/>
    </source>
</evidence>